<dbReference type="Proteomes" id="UP000027222">
    <property type="component" value="Unassembled WGS sequence"/>
</dbReference>
<keyword evidence="2" id="KW-1133">Transmembrane helix</keyword>
<protein>
    <submittedName>
        <fullName evidence="3">Uncharacterized protein</fullName>
    </submittedName>
</protein>
<dbReference type="EMBL" id="KL142371">
    <property type="protein sequence ID" value="KDR81159.1"/>
    <property type="molecule type" value="Genomic_DNA"/>
</dbReference>
<keyword evidence="4" id="KW-1185">Reference proteome</keyword>
<evidence type="ECO:0000256" key="2">
    <source>
        <dbReference type="SAM" id="Phobius"/>
    </source>
</evidence>
<feature type="transmembrane region" description="Helical" evidence="2">
    <location>
        <begin position="195"/>
        <end position="217"/>
    </location>
</feature>
<sequence length="227" mass="24919">MLHSQGRLSSSAAAQPPPGSLTKGTRQEVFRVGDVESCVGLFFDGHSVHCVPLNVRRNTSDAFLVILYATSMSIYTIGLNTLLCKKMRYPSKIHHSKMNTFDHNLALGLFIGYDQWNQNTAQMERMWESARKGCALIVASIQASCSVKSRKSIDFWTCLALPASCFAWSVVFCVATVLGVTWMNSVKVPCEIDPSVASTISAVFLTVFIVGQVVQVYRGVKLLVGKC</sequence>
<name>A0A067TMK7_GALM3</name>
<evidence type="ECO:0000256" key="1">
    <source>
        <dbReference type="SAM" id="MobiDB-lite"/>
    </source>
</evidence>
<accession>A0A067TMK7</accession>
<keyword evidence="2" id="KW-0812">Transmembrane</keyword>
<keyword evidence="2" id="KW-0472">Membrane</keyword>
<dbReference type="AlphaFoldDB" id="A0A067TMK7"/>
<evidence type="ECO:0000313" key="4">
    <source>
        <dbReference type="Proteomes" id="UP000027222"/>
    </source>
</evidence>
<dbReference type="HOGENOM" id="CLU_1219763_0_0_1"/>
<feature type="transmembrane region" description="Helical" evidence="2">
    <location>
        <begin position="158"/>
        <end position="183"/>
    </location>
</feature>
<gene>
    <name evidence="3" type="ORF">GALMADRAFT_1358300</name>
</gene>
<reference evidence="4" key="1">
    <citation type="journal article" date="2014" name="Proc. Natl. Acad. Sci. U.S.A.">
        <title>Extensive sampling of basidiomycete genomes demonstrates inadequacy of the white-rot/brown-rot paradigm for wood decay fungi.</title>
        <authorList>
            <person name="Riley R."/>
            <person name="Salamov A.A."/>
            <person name="Brown D.W."/>
            <person name="Nagy L.G."/>
            <person name="Floudas D."/>
            <person name="Held B.W."/>
            <person name="Levasseur A."/>
            <person name="Lombard V."/>
            <person name="Morin E."/>
            <person name="Otillar R."/>
            <person name="Lindquist E.A."/>
            <person name="Sun H."/>
            <person name="LaButti K.M."/>
            <person name="Schmutz J."/>
            <person name="Jabbour D."/>
            <person name="Luo H."/>
            <person name="Baker S.E."/>
            <person name="Pisabarro A.G."/>
            <person name="Walton J.D."/>
            <person name="Blanchette R.A."/>
            <person name="Henrissat B."/>
            <person name="Martin F."/>
            <person name="Cullen D."/>
            <person name="Hibbett D.S."/>
            <person name="Grigoriev I.V."/>
        </authorList>
    </citation>
    <scope>NUCLEOTIDE SEQUENCE [LARGE SCALE GENOMIC DNA]</scope>
    <source>
        <strain evidence="4">CBS 339.88</strain>
    </source>
</reference>
<evidence type="ECO:0000313" key="3">
    <source>
        <dbReference type="EMBL" id="KDR81159.1"/>
    </source>
</evidence>
<feature type="region of interest" description="Disordered" evidence="1">
    <location>
        <begin position="1"/>
        <end position="26"/>
    </location>
</feature>
<feature type="transmembrane region" description="Helical" evidence="2">
    <location>
        <begin position="62"/>
        <end position="83"/>
    </location>
</feature>
<proteinExistence type="predicted"/>
<organism evidence="3 4">
    <name type="scientific">Galerina marginata (strain CBS 339.88)</name>
    <dbReference type="NCBI Taxonomy" id="685588"/>
    <lineage>
        <taxon>Eukaryota</taxon>
        <taxon>Fungi</taxon>
        <taxon>Dikarya</taxon>
        <taxon>Basidiomycota</taxon>
        <taxon>Agaricomycotina</taxon>
        <taxon>Agaricomycetes</taxon>
        <taxon>Agaricomycetidae</taxon>
        <taxon>Agaricales</taxon>
        <taxon>Agaricineae</taxon>
        <taxon>Strophariaceae</taxon>
        <taxon>Galerina</taxon>
    </lineage>
</organism>